<keyword evidence="2" id="KW-0805">Transcription regulation</keyword>
<dbReference type="PROSITE" id="PS50977">
    <property type="entry name" value="HTH_TETR_2"/>
    <property type="match status" value="1"/>
</dbReference>
<keyword evidence="4" id="KW-0804">Transcription</keyword>
<evidence type="ECO:0000259" key="6">
    <source>
        <dbReference type="PROSITE" id="PS50977"/>
    </source>
</evidence>
<dbReference type="InterPro" id="IPR009057">
    <property type="entry name" value="Homeodomain-like_sf"/>
</dbReference>
<evidence type="ECO:0000256" key="1">
    <source>
        <dbReference type="ARBA" id="ARBA00022491"/>
    </source>
</evidence>
<dbReference type="InterPro" id="IPR039538">
    <property type="entry name" value="BetI_C"/>
</dbReference>
<dbReference type="Gene3D" id="1.10.357.10">
    <property type="entry name" value="Tetracycline Repressor, domain 2"/>
    <property type="match status" value="1"/>
</dbReference>
<evidence type="ECO:0000313" key="8">
    <source>
        <dbReference type="Proteomes" id="UP001500851"/>
    </source>
</evidence>
<organism evidence="7 8">
    <name type="scientific">Leucobacter iarius</name>
    <dbReference type="NCBI Taxonomy" id="333963"/>
    <lineage>
        <taxon>Bacteria</taxon>
        <taxon>Bacillati</taxon>
        <taxon>Actinomycetota</taxon>
        <taxon>Actinomycetes</taxon>
        <taxon>Micrococcales</taxon>
        <taxon>Microbacteriaceae</taxon>
        <taxon>Leucobacter</taxon>
    </lineage>
</organism>
<dbReference type="InterPro" id="IPR050109">
    <property type="entry name" value="HTH-type_TetR-like_transc_reg"/>
</dbReference>
<dbReference type="Proteomes" id="UP001500851">
    <property type="component" value="Unassembled WGS sequence"/>
</dbReference>
<feature type="domain" description="HTH tetR-type" evidence="6">
    <location>
        <begin position="9"/>
        <end position="69"/>
    </location>
</feature>
<evidence type="ECO:0000256" key="3">
    <source>
        <dbReference type="ARBA" id="ARBA00023125"/>
    </source>
</evidence>
<dbReference type="Pfam" id="PF00440">
    <property type="entry name" value="TetR_N"/>
    <property type="match status" value="1"/>
</dbReference>
<keyword evidence="1" id="KW-0678">Repressor</keyword>
<dbReference type="PANTHER" id="PTHR30055:SF200">
    <property type="entry name" value="HTH-TYPE TRANSCRIPTIONAL REPRESSOR BDCR"/>
    <property type="match status" value="1"/>
</dbReference>
<sequence>MGARETNRESRERALLEAAIESFAELGFSEVRLSDIAKRAGMTAGHLSYYFPSKSELLRRAIEMSERRLIEDARAALARLERPEDRLRTLIDLSLADRVRDPGWLLWFQVWAGAALHPEITESHHALDGEWRALLRQVIDEGIAAGGFRAEDPDATAAAIASMLDGLSIQLVLEAPGYGPERIRAIADAAVAALLGLRDA</sequence>
<dbReference type="PRINTS" id="PR00455">
    <property type="entry name" value="HTHTETR"/>
</dbReference>
<dbReference type="PANTHER" id="PTHR30055">
    <property type="entry name" value="HTH-TYPE TRANSCRIPTIONAL REGULATOR RUTR"/>
    <property type="match status" value="1"/>
</dbReference>
<dbReference type="SUPFAM" id="SSF46689">
    <property type="entry name" value="Homeodomain-like"/>
    <property type="match status" value="1"/>
</dbReference>
<feature type="DNA-binding region" description="H-T-H motif" evidence="5">
    <location>
        <begin position="32"/>
        <end position="51"/>
    </location>
</feature>
<comment type="caution">
    <text evidence="7">The sequence shown here is derived from an EMBL/GenBank/DDBJ whole genome shotgun (WGS) entry which is preliminary data.</text>
</comment>
<dbReference type="SUPFAM" id="SSF48498">
    <property type="entry name" value="Tetracyclin repressor-like, C-terminal domain"/>
    <property type="match status" value="1"/>
</dbReference>
<dbReference type="InterPro" id="IPR001647">
    <property type="entry name" value="HTH_TetR"/>
</dbReference>
<name>A0ABP4XE69_9MICO</name>
<evidence type="ECO:0000256" key="4">
    <source>
        <dbReference type="ARBA" id="ARBA00023163"/>
    </source>
</evidence>
<protein>
    <recommendedName>
        <fullName evidence="6">HTH tetR-type domain-containing protein</fullName>
    </recommendedName>
</protein>
<accession>A0ABP4XE69</accession>
<evidence type="ECO:0000256" key="2">
    <source>
        <dbReference type="ARBA" id="ARBA00023015"/>
    </source>
</evidence>
<gene>
    <name evidence="7" type="ORF">GCM10009768_01380</name>
</gene>
<evidence type="ECO:0000313" key="7">
    <source>
        <dbReference type="EMBL" id="GAA1776604.1"/>
    </source>
</evidence>
<dbReference type="EMBL" id="BAAAOB010000001">
    <property type="protein sequence ID" value="GAA1776604.1"/>
    <property type="molecule type" value="Genomic_DNA"/>
</dbReference>
<evidence type="ECO:0000256" key="5">
    <source>
        <dbReference type="PROSITE-ProRule" id="PRU00335"/>
    </source>
</evidence>
<dbReference type="Pfam" id="PF13977">
    <property type="entry name" value="TetR_C_6"/>
    <property type="match status" value="1"/>
</dbReference>
<keyword evidence="3 5" id="KW-0238">DNA-binding</keyword>
<reference evidence="8" key="1">
    <citation type="journal article" date="2019" name="Int. J. Syst. Evol. Microbiol.">
        <title>The Global Catalogue of Microorganisms (GCM) 10K type strain sequencing project: providing services to taxonomists for standard genome sequencing and annotation.</title>
        <authorList>
            <consortium name="The Broad Institute Genomics Platform"/>
            <consortium name="The Broad Institute Genome Sequencing Center for Infectious Disease"/>
            <person name="Wu L."/>
            <person name="Ma J."/>
        </authorList>
    </citation>
    <scope>NUCLEOTIDE SEQUENCE [LARGE SCALE GENOMIC DNA]</scope>
    <source>
        <strain evidence="8">JCM 14736</strain>
    </source>
</reference>
<dbReference type="InterPro" id="IPR036271">
    <property type="entry name" value="Tet_transcr_reg_TetR-rel_C_sf"/>
</dbReference>
<dbReference type="RefSeq" id="WP_344027996.1">
    <property type="nucleotide sequence ID" value="NZ_BAAAOB010000001.1"/>
</dbReference>
<keyword evidence="8" id="KW-1185">Reference proteome</keyword>
<proteinExistence type="predicted"/>